<protein>
    <submittedName>
        <fullName evidence="1 2">Uncharacterized protein</fullName>
    </submittedName>
</protein>
<dbReference type="EMBL" id="DS659529">
    <property type="protein sequence ID" value="EEC03003.1"/>
    <property type="molecule type" value="Genomic_DNA"/>
</dbReference>
<dbReference type="PANTHER" id="PTHR47501">
    <property type="entry name" value="TRANSPOSASE-RELATED"/>
    <property type="match status" value="1"/>
</dbReference>
<evidence type="ECO:0000313" key="3">
    <source>
        <dbReference type="Proteomes" id="UP000001555"/>
    </source>
</evidence>
<dbReference type="EnsemblMetazoa" id="ISCW002840-RA">
    <property type="protein sequence ID" value="ISCW002840-PA"/>
    <property type="gene ID" value="ISCW002840"/>
</dbReference>
<dbReference type="OrthoDB" id="1607513at2759"/>
<dbReference type="InParanoid" id="B7P8T1"/>
<dbReference type="Proteomes" id="UP000001555">
    <property type="component" value="Unassembled WGS sequence"/>
</dbReference>
<name>B7P8T1_IXOSC</name>
<accession>B7P8T1</accession>
<evidence type="ECO:0000313" key="2">
    <source>
        <dbReference type="EnsemblMetazoa" id="ISCW002840-PA"/>
    </source>
</evidence>
<dbReference type="PANTHER" id="PTHR47501:SF5">
    <property type="entry name" value="HAT C-TERMINAL DIMERISATION DOMAIN-CONTAINING PROTEIN"/>
    <property type="match status" value="1"/>
</dbReference>
<dbReference type="SUPFAM" id="SSF140996">
    <property type="entry name" value="Hermes dimerisation domain"/>
    <property type="match status" value="1"/>
</dbReference>
<dbReference type="VEuPathDB" id="VectorBase:ISCW002840"/>
<sequence>TPPSKQPRLDFRDGTVSQASLDKLVVNFVIGGMQRFSIVENPSFVDLVRALAPHKTVLTRKALMSRIQEEYMEMKDRLKQELSNVAYVCITADCWTTFR</sequence>
<dbReference type="VEuPathDB" id="VectorBase:ISCP_005355"/>
<reference evidence="1 3" key="1">
    <citation type="submission" date="2008-03" db="EMBL/GenBank/DDBJ databases">
        <title>Annotation of Ixodes scapularis.</title>
        <authorList>
            <consortium name="Ixodes scapularis Genome Project Consortium"/>
            <person name="Caler E."/>
            <person name="Hannick L.I."/>
            <person name="Bidwell S."/>
            <person name="Joardar V."/>
            <person name="Thiagarajan M."/>
            <person name="Amedeo P."/>
            <person name="Galinsky K.J."/>
            <person name="Schobel S."/>
            <person name="Inman J."/>
            <person name="Hostetler J."/>
            <person name="Miller J."/>
            <person name="Hammond M."/>
            <person name="Megy K."/>
            <person name="Lawson D."/>
            <person name="Kodira C."/>
            <person name="Sutton G."/>
            <person name="Meyer J."/>
            <person name="Hill C.A."/>
            <person name="Birren B."/>
            <person name="Nene V."/>
            <person name="Collins F."/>
            <person name="Alarcon-Chaidez F."/>
            <person name="Wikel S."/>
            <person name="Strausberg R."/>
        </authorList>
    </citation>
    <scope>NUCLEOTIDE SEQUENCE [LARGE SCALE GENOMIC DNA]</scope>
    <source>
        <strain evidence="3">Wikel</strain>
        <strain evidence="1">Wikel colony</strain>
    </source>
</reference>
<dbReference type="HOGENOM" id="CLU_2326620_0_0_1"/>
<dbReference type="EMBL" id="ABJB011010232">
    <property type="status" value="NOT_ANNOTATED_CDS"/>
    <property type="molecule type" value="Genomic_DNA"/>
</dbReference>
<evidence type="ECO:0000313" key="1">
    <source>
        <dbReference type="EMBL" id="EEC03003.1"/>
    </source>
</evidence>
<gene>
    <name evidence="1" type="ORF">IscW_ISCW002840</name>
</gene>
<dbReference type="VEuPathDB" id="VectorBase:ISCI002840"/>
<dbReference type="AlphaFoldDB" id="B7P8T1"/>
<proteinExistence type="predicted"/>
<keyword evidence="3" id="KW-1185">Reference proteome</keyword>
<feature type="non-terminal residue" evidence="1">
    <location>
        <position position="1"/>
    </location>
</feature>
<organism>
    <name type="scientific">Ixodes scapularis</name>
    <name type="common">Black-legged tick</name>
    <name type="synonym">Deer tick</name>
    <dbReference type="NCBI Taxonomy" id="6945"/>
    <lineage>
        <taxon>Eukaryota</taxon>
        <taxon>Metazoa</taxon>
        <taxon>Ecdysozoa</taxon>
        <taxon>Arthropoda</taxon>
        <taxon>Chelicerata</taxon>
        <taxon>Arachnida</taxon>
        <taxon>Acari</taxon>
        <taxon>Parasitiformes</taxon>
        <taxon>Ixodida</taxon>
        <taxon>Ixodoidea</taxon>
        <taxon>Ixodidae</taxon>
        <taxon>Ixodinae</taxon>
        <taxon>Ixodes</taxon>
    </lineage>
</organism>
<reference evidence="2" key="2">
    <citation type="submission" date="2020-05" db="UniProtKB">
        <authorList>
            <consortium name="EnsemblMetazoa"/>
        </authorList>
    </citation>
    <scope>IDENTIFICATION</scope>
    <source>
        <strain evidence="2">wikel</strain>
    </source>
</reference>
<feature type="non-terminal residue" evidence="1">
    <location>
        <position position="99"/>
    </location>
</feature>
<dbReference type="STRING" id="6945.B7P8T1"/>
<dbReference type="PaxDb" id="6945-B7P8T1"/>